<dbReference type="Proteomes" id="UP000466517">
    <property type="component" value="Chromosome"/>
</dbReference>
<protein>
    <submittedName>
        <fullName evidence="2">Membrane protein</fullName>
    </submittedName>
</protein>
<dbReference type="InterPro" id="IPR039708">
    <property type="entry name" value="MT1774/Rv1733c-like"/>
</dbReference>
<dbReference type="AlphaFoldDB" id="A0A7I7XDD5"/>
<feature type="transmembrane region" description="Helical" evidence="1">
    <location>
        <begin position="145"/>
        <end position="167"/>
    </location>
</feature>
<name>A0A7I7XDD5_9MYCO</name>
<dbReference type="RefSeq" id="WP_163735351.1">
    <property type="nucleotide sequence ID" value="NZ_AP022610.1"/>
</dbReference>
<dbReference type="PANTHER" id="PTHR42305:SF1">
    <property type="entry name" value="MEMBRANE PROTEIN RV1733C-RELATED"/>
    <property type="match status" value="1"/>
</dbReference>
<evidence type="ECO:0000313" key="2">
    <source>
        <dbReference type="EMBL" id="BBZ27472.1"/>
    </source>
</evidence>
<dbReference type="KEGG" id="mmag:MMAD_17670"/>
<gene>
    <name evidence="2" type="ORF">MMAD_17670</name>
</gene>
<dbReference type="PANTHER" id="PTHR42305">
    <property type="entry name" value="MEMBRANE PROTEIN RV1733C-RELATED"/>
    <property type="match status" value="1"/>
</dbReference>
<dbReference type="EMBL" id="AP022610">
    <property type="protein sequence ID" value="BBZ27472.1"/>
    <property type="molecule type" value="Genomic_DNA"/>
</dbReference>
<keyword evidence="1" id="KW-0472">Membrane</keyword>
<organism evidence="2 3">
    <name type="scientific">Mycolicibacterium madagascariense</name>
    <dbReference type="NCBI Taxonomy" id="212765"/>
    <lineage>
        <taxon>Bacteria</taxon>
        <taxon>Bacillati</taxon>
        <taxon>Actinomycetota</taxon>
        <taxon>Actinomycetes</taxon>
        <taxon>Mycobacteriales</taxon>
        <taxon>Mycobacteriaceae</taxon>
        <taxon>Mycolicibacterium</taxon>
    </lineage>
</organism>
<feature type="transmembrane region" description="Helical" evidence="1">
    <location>
        <begin position="26"/>
        <end position="44"/>
    </location>
</feature>
<keyword evidence="1" id="KW-0812">Transmembrane</keyword>
<keyword evidence="1" id="KW-1133">Transmembrane helix</keyword>
<evidence type="ECO:0000256" key="1">
    <source>
        <dbReference type="SAM" id="Phobius"/>
    </source>
</evidence>
<evidence type="ECO:0000313" key="3">
    <source>
        <dbReference type="Proteomes" id="UP000466517"/>
    </source>
</evidence>
<accession>A0A7I7XDD5</accession>
<sequence length="198" mass="21816">MRSRSRRWWLARALGRSRLVRRIDRVEAWAVVAGLVVVLVAALYCSTVSDDIYAARSRAIAAEASTRHQAEAVATAASTPDKKAAQQATQRHTVHIQWLFQNATHDEVVKLDHAVKAGDHVPVWLDDRGNATTPPLTDADARADAVGGAILLWILVASTILGGVALLRRVLNRFRYRSWDRGLRWLLVDGGGPGAHHR</sequence>
<reference evidence="2 3" key="1">
    <citation type="journal article" date="2019" name="Emerg. Microbes Infect.">
        <title>Comprehensive subspecies identification of 175 nontuberculous mycobacteria species based on 7547 genomic profiles.</title>
        <authorList>
            <person name="Matsumoto Y."/>
            <person name="Kinjo T."/>
            <person name="Motooka D."/>
            <person name="Nabeya D."/>
            <person name="Jung N."/>
            <person name="Uechi K."/>
            <person name="Horii T."/>
            <person name="Iida T."/>
            <person name="Fujita J."/>
            <person name="Nakamura S."/>
        </authorList>
    </citation>
    <scope>NUCLEOTIDE SEQUENCE [LARGE SCALE GENOMIC DNA]</scope>
    <source>
        <strain evidence="2 3">JCM 13574</strain>
    </source>
</reference>
<proteinExistence type="predicted"/>
<keyword evidence="3" id="KW-1185">Reference proteome</keyword>